<dbReference type="AlphaFoldDB" id="A0A1I0FWK2"/>
<feature type="domain" description="Radical SAM core" evidence="7">
    <location>
        <begin position="19"/>
        <end position="246"/>
    </location>
</feature>
<sequence>MIIEGKQYDDNRQKLSDVLPIASPYVVEIFPWDVCNFKCFYCVQSQGAVDRTRLALDSFRKIIDDLAGLGHYKQIYLCGSGEPLLHPDIVKMVSYVSNAKIADSVDIVSNGSLLNKELSDSLLDAGLDRLRISLQGITDEDYQKSCGVKLSVDSLIENIRYFRRRRDQGHYPCKVQIKIMEEMIRGREALFYERFTDTADDIRLEHLSPYNALENENLDDYQSSKYGMDLGRMEICPMAFYRMHIKANGDVFPCCTSTYYDDCLGNAIDDDIRTIWHGEKHKKLLLQLLKKEKVTDIRHCNGCHDFKYLSTPADCLDNHIDKLIEKYEQLSMR</sequence>
<keyword evidence="5" id="KW-0408">Iron</keyword>
<keyword evidence="6" id="KW-0411">Iron-sulfur</keyword>
<dbReference type="CDD" id="cd01335">
    <property type="entry name" value="Radical_SAM"/>
    <property type="match status" value="1"/>
</dbReference>
<evidence type="ECO:0000256" key="6">
    <source>
        <dbReference type="ARBA" id="ARBA00023014"/>
    </source>
</evidence>
<dbReference type="Gene3D" id="3.20.20.70">
    <property type="entry name" value="Aldolase class I"/>
    <property type="match status" value="1"/>
</dbReference>
<dbReference type="GO" id="GO:0003824">
    <property type="term" value="F:catalytic activity"/>
    <property type="evidence" value="ECO:0007669"/>
    <property type="project" value="InterPro"/>
</dbReference>
<dbReference type="PANTHER" id="PTHR11228">
    <property type="entry name" value="RADICAL SAM DOMAIN PROTEIN"/>
    <property type="match status" value="1"/>
</dbReference>
<keyword evidence="3" id="KW-0949">S-adenosyl-L-methionine</keyword>
<evidence type="ECO:0000256" key="2">
    <source>
        <dbReference type="ARBA" id="ARBA00022485"/>
    </source>
</evidence>
<dbReference type="RefSeq" id="WP_074649737.1">
    <property type="nucleotide sequence ID" value="NZ_FOIL01000028.1"/>
</dbReference>
<evidence type="ECO:0000256" key="5">
    <source>
        <dbReference type="ARBA" id="ARBA00023004"/>
    </source>
</evidence>
<dbReference type="PANTHER" id="PTHR11228:SF7">
    <property type="entry name" value="PQQA PEPTIDE CYCLASE"/>
    <property type="match status" value="1"/>
</dbReference>
<dbReference type="SFLD" id="SFLDG01067">
    <property type="entry name" value="SPASM/twitch_domain_containing"/>
    <property type="match status" value="1"/>
</dbReference>
<dbReference type="InterPro" id="IPR007197">
    <property type="entry name" value="rSAM"/>
</dbReference>
<dbReference type="Proteomes" id="UP000199820">
    <property type="component" value="Unassembled WGS sequence"/>
</dbReference>
<evidence type="ECO:0000256" key="3">
    <source>
        <dbReference type="ARBA" id="ARBA00022691"/>
    </source>
</evidence>
<keyword evidence="2" id="KW-0004">4Fe-4S</keyword>
<accession>A0A1I0FWK2</accession>
<evidence type="ECO:0000256" key="1">
    <source>
        <dbReference type="ARBA" id="ARBA00001966"/>
    </source>
</evidence>
<organism evidence="8 9">
    <name type="scientific">[Clostridium] aminophilum</name>
    <dbReference type="NCBI Taxonomy" id="1526"/>
    <lineage>
        <taxon>Bacteria</taxon>
        <taxon>Bacillati</taxon>
        <taxon>Bacillota</taxon>
        <taxon>Clostridia</taxon>
        <taxon>Lachnospirales</taxon>
        <taxon>Lachnospiraceae</taxon>
    </lineage>
</organism>
<dbReference type="SFLD" id="SFLDS00029">
    <property type="entry name" value="Radical_SAM"/>
    <property type="match status" value="1"/>
</dbReference>
<evidence type="ECO:0000259" key="7">
    <source>
        <dbReference type="PROSITE" id="PS51918"/>
    </source>
</evidence>
<name>A0A1I0FWK2_9FIRM</name>
<evidence type="ECO:0000313" key="8">
    <source>
        <dbReference type="EMBL" id="SET61853.1"/>
    </source>
</evidence>
<dbReference type="InterPro" id="IPR013785">
    <property type="entry name" value="Aldolase_TIM"/>
</dbReference>
<dbReference type="InterPro" id="IPR023885">
    <property type="entry name" value="4Fe4S-binding_SPASM_dom"/>
</dbReference>
<keyword evidence="4" id="KW-0479">Metal-binding</keyword>
<dbReference type="SUPFAM" id="SSF102114">
    <property type="entry name" value="Radical SAM enzymes"/>
    <property type="match status" value="1"/>
</dbReference>
<dbReference type="InterPro" id="IPR050377">
    <property type="entry name" value="Radical_SAM_PqqE_MftC-like"/>
</dbReference>
<dbReference type="InterPro" id="IPR034391">
    <property type="entry name" value="AdoMet-like_SPASM_containing"/>
</dbReference>
<evidence type="ECO:0000313" key="9">
    <source>
        <dbReference type="Proteomes" id="UP000199820"/>
    </source>
</evidence>
<dbReference type="SFLD" id="SFLDG01387">
    <property type="entry name" value="BtrN-like_SPASM_domain_contain"/>
    <property type="match status" value="1"/>
</dbReference>
<dbReference type="Pfam" id="PF04055">
    <property type="entry name" value="Radical_SAM"/>
    <property type="match status" value="1"/>
</dbReference>
<keyword evidence="9" id="KW-1185">Reference proteome</keyword>
<dbReference type="GO" id="GO:0051536">
    <property type="term" value="F:iron-sulfur cluster binding"/>
    <property type="evidence" value="ECO:0007669"/>
    <property type="project" value="UniProtKB-KW"/>
</dbReference>
<gene>
    <name evidence="8" type="ORF">SAMN04487771_102814</name>
</gene>
<dbReference type="EMBL" id="FOIL01000028">
    <property type="protein sequence ID" value="SET61853.1"/>
    <property type="molecule type" value="Genomic_DNA"/>
</dbReference>
<dbReference type="InterPro" id="IPR058240">
    <property type="entry name" value="rSAM_sf"/>
</dbReference>
<dbReference type="PROSITE" id="PS51918">
    <property type="entry name" value="RADICAL_SAM"/>
    <property type="match status" value="1"/>
</dbReference>
<dbReference type="OrthoDB" id="9805809at2"/>
<protein>
    <submittedName>
        <fullName evidence="8">Radical SAM additional 4Fe4S-binding SPASM domain-containing protein</fullName>
    </submittedName>
</protein>
<reference evidence="8 9" key="1">
    <citation type="submission" date="2016-10" db="EMBL/GenBank/DDBJ databases">
        <authorList>
            <person name="de Groot N.N."/>
        </authorList>
    </citation>
    <scope>NUCLEOTIDE SEQUENCE [LARGE SCALE GENOMIC DNA]</scope>
    <source>
        <strain evidence="8 9">KH1P1</strain>
    </source>
</reference>
<proteinExistence type="predicted"/>
<dbReference type="Pfam" id="PF13186">
    <property type="entry name" value="SPASM"/>
    <property type="match status" value="1"/>
</dbReference>
<evidence type="ECO:0000256" key="4">
    <source>
        <dbReference type="ARBA" id="ARBA00022723"/>
    </source>
</evidence>
<dbReference type="CDD" id="cd21109">
    <property type="entry name" value="SPASM"/>
    <property type="match status" value="1"/>
</dbReference>
<dbReference type="GO" id="GO:0046872">
    <property type="term" value="F:metal ion binding"/>
    <property type="evidence" value="ECO:0007669"/>
    <property type="project" value="UniProtKB-KW"/>
</dbReference>
<comment type="cofactor">
    <cofactor evidence="1">
        <name>[4Fe-4S] cluster</name>
        <dbReference type="ChEBI" id="CHEBI:49883"/>
    </cofactor>
</comment>